<evidence type="ECO:0000256" key="4">
    <source>
        <dbReference type="SAM" id="MobiDB-lite"/>
    </source>
</evidence>
<reference evidence="5 6" key="1">
    <citation type="submission" date="2024-09" db="EMBL/GenBank/DDBJ databases">
        <authorList>
            <person name="Zhang Z.-H."/>
        </authorList>
    </citation>
    <scope>NUCLEOTIDE SEQUENCE [LARGE SCALE GENOMIC DNA]</scope>
    <source>
        <strain evidence="5 6">HHTR114</strain>
    </source>
</reference>
<feature type="region of interest" description="Disordered" evidence="4">
    <location>
        <begin position="47"/>
        <end position="67"/>
    </location>
</feature>
<dbReference type="Proteomes" id="UP001596116">
    <property type="component" value="Unassembled WGS sequence"/>
</dbReference>
<feature type="binding site" evidence="3">
    <location>
        <position position="31"/>
    </location>
    <ligand>
        <name>Zn(2+)</name>
        <dbReference type="ChEBI" id="CHEBI:29105"/>
    </ligand>
</feature>
<keyword evidence="1 3" id="KW-0479">Metal-binding</keyword>
<comment type="cofactor">
    <cofactor evidence="3">
        <name>Zn(2+)</name>
        <dbReference type="ChEBI" id="CHEBI:29105"/>
    </cofactor>
    <text evidence="3">Binds 1 zinc ion.</text>
</comment>
<feature type="binding site" evidence="3">
    <location>
        <position position="19"/>
    </location>
    <ligand>
        <name>Zn(2+)</name>
        <dbReference type="ChEBI" id="CHEBI:29105"/>
    </ligand>
</feature>
<evidence type="ECO:0000256" key="1">
    <source>
        <dbReference type="ARBA" id="ARBA00022723"/>
    </source>
</evidence>
<feature type="binding site" evidence="3">
    <location>
        <position position="35"/>
    </location>
    <ligand>
        <name>Zn(2+)</name>
        <dbReference type="ChEBI" id="CHEBI:29105"/>
    </ligand>
</feature>
<dbReference type="Pfam" id="PF03884">
    <property type="entry name" value="YacG"/>
    <property type="match status" value="1"/>
</dbReference>
<dbReference type="PANTHER" id="PTHR36150">
    <property type="entry name" value="DNA GYRASE INHIBITOR YACG"/>
    <property type="match status" value="1"/>
</dbReference>
<dbReference type="HAMAP" id="MF_00649">
    <property type="entry name" value="DNA_gyrase_inhibitor_YacG"/>
    <property type="match status" value="1"/>
</dbReference>
<dbReference type="RefSeq" id="WP_379881966.1">
    <property type="nucleotide sequence ID" value="NZ_JBHPON010000002.1"/>
</dbReference>
<comment type="subunit">
    <text evidence="3">Interacts with GyrB.</text>
</comment>
<accession>A0ABW1L193</accession>
<dbReference type="InterPro" id="IPR013088">
    <property type="entry name" value="Znf_NHR/GATA"/>
</dbReference>
<keyword evidence="2 3" id="KW-0862">Zinc</keyword>
<protein>
    <recommendedName>
        <fullName evidence="3">DNA gyrase inhibitor YacG</fullName>
    </recommendedName>
</protein>
<proteinExistence type="inferred from homology"/>
<feature type="compositionally biased region" description="Acidic residues" evidence="4">
    <location>
        <begin position="52"/>
        <end position="67"/>
    </location>
</feature>
<keyword evidence="6" id="KW-1185">Reference proteome</keyword>
<name>A0ABW1L193_9PROT</name>
<sequence length="67" mass="7134">MTSPSNDNGGRASPPCPICNAPPAQDYVPFCSKRCADVDLHRWLSGSYAIPAEEDDSEGASTMEDDS</sequence>
<evidence type="ECO:0000256" key="3">
    <source>
        <dbReference type="HAMAP-Rule" id="MF_00649"/>
    </source>
</evidence>
<evidence type="ECO:0000256" key="2">
    <source>
        <dbReference type="ARBA" id="ARBA00022833"/>
    </source>
</evidence>
<comment type="similarity">
    <text evidence="3">Belongs to the DNA gyrase inhibitor YacG family.</text>
</comment>
<dbReference type="SUPFAM" id="SSF57716">
    <property type="entry name" value="Glucocorticoid receptor-like (DNA-binding domain)"/>
    <property type="match status" value="1"/>
</dbReference>
<evidence type="ECO:0000313" key="5">
    <source>
        <dbReference type="EMBL" id="MFC6036788.1"/>
    </source>
</evidence>
<dbReference type="InterPro" id="IPR005584">
    <property type="entry name" value="DNA_gyrase_inhibitor_YacG"/>
</dbReference>
<feature type="binding site" evidence="3">
    <location>
        <position position="16"/>
    </location>
    <ligand>
        <name>Zn(2+)</name>
        <dbReference type="ChEBI" id="CHEBI:29105"/>
    </ligand>
</feature>
<dbReference type="Gene3D" id="3.30.50.10">
    <property type="entry name" value="Erythroid Transcription Factor GATA-1, subunit A"/>
    <property type="match status" value="1"/>
</dbReference>
<organism evidence="5 6">
    <name type="scientific">Hyphococcus aureus</name>
    <dbReference type="NCBI Taxonomy" id="2666033"/>
    <lineage>
        <taxon>Bacteria</taxon>
        <taxon>Pseudomonadati</taxon>
        <taxon>Pseudomonadota</taxon>
        <taxon>Alphaproteobacteria</taxon>
        <taxon>Parvularculales</taxon>
        <taxon>Parvularculaceae</taxon>
        <taxon>Hyphococcus</taxon>
    </lineage>
</organism>
<dbReference type="EMBL" id="JBHPON010000002">
    <property type="protein sequence ID" value="MFC6036788.1"/>
    <property type="molecule type" value="Genomic_DNA"/>
</dbReference>
<comment type="function">
    <text evidence="3">Inhibits all the catalytic activities of DNA gyrase by preventing its interaction with DNA. Acts by binding directly to the C-terminal domain of GyrB, which probably disrupts DNA binding by the gyrase.</text>
</comment>
<gene>
    <name evidence="3" type="primary">yacG</name>
    <name evidence="5" type="ORF">ACFMB1_14615</name>
</gene>
<dbReference type="PANTHER" id="PTHR36150:SF1">
    <property type="entry name" value="DNA GYRASE INHIBITOR YACG"/>
    <property type="match status" value="1"/>
</dbReference>
<comment type="caution">
    <text evidence="5">The sequence shown here is derived from an EMBL/GenBank/DDBJ whole genome shotgun (WGS) entry which is preliminary data.</text>
</comment>
<evidence type="ECO:0000313" key="6">
    <source>
        <dbReference type="Proteomes" id="UP001596116"/>
    </source>
</evidence>